<gene>
    <name evidence="2" type="ORF">DGYR_LOCUS9074</name>
</gene>
<reference evidence="2 3" key="1">
    <citation type="submission" date="2020-08" db="EMBL/GenBank/DDBJ databases">
        <authorList>
            <person name="Hejnol A."/>
        </authorList>
    </citation>
    <scope>NUCLEOTIDE SEQUENCE [LARGE SCALE GENOMIC DNA]</scope>
</reference>
<feature type="region of interest" description="Disordered" evidence="1">
    <location>
        <begin position="400"/>
        <end position="424"/>
    </location>
</feature>
<dbReference type="AlphaFoldDB" id="A0A7I8W2T2"/>
<name>A0A7I8W2T2_9ANNE</name>
<sequence length="602" mass="70271">MDRACKALENSDSFKKMYNSVAGCIDACLNREVSRQLLEDFPLDTKSDLILTQAQDGAISLLRKWPDMKYKLHVYLNHQLPSNLRLVAWRLFLENTKIRKEYTDILSTNPRYAISPQDLEISRTCEQLLIHESSFNELKGYVGAFYAMKAVLSYHHARMKTEKKLPSADFMLVIPFVQVSLPNISKREPATSSVAALLVEEYLTFMESRPNFMMHAAQKQSQEGLAAVAVKVGKHLKKEANELVEPIVMTSYENKEKILESDKGQEEAFKKALMELIHPLLRTLFVGYLRMDTLLFCWDQVIIGRDVAEWMSEIVPALIAVFFHILRKQLKNKSTVEEWHKSLKEEGQKLTASQFQYEINRYFIEDLRKILNQEDRAAMPVLDPTYTPYPAWKHWHDDPVPPRIGPVQRRTNRNARQLEREKEAKEKELIEERKRRILEEEKLKEEERFNRELARDRRREEEARIKLEDELEEEKKRRRYIEDELNKLRNELDNSKAARKKLSPEDVNNYLVPPAPPAARSMSVQADLPTHTPTPDKPTRQQAQQVMRDLLCKVVLSFTRVNHSTGQELKKLNEDTVSIIKQHKRDSQAAEPSEPSEPREEQ</sequence>
<protein>
    <submittedName>
        <fullName evidence="2">DgyrCDS9615</fullName>
    </submittedName>
</protein>
<feature type="region of interest" description="Disordered" evidence="1">
    <location>
        <begin position="513"/>
        <end position="544"/>
    </location>
</feature>
<proteinExistence type="predicted"/>
<evidence type="ECO:0000256" key="1">
    <source>
        <dbReference type="SAM" id="MobiDB-lite"/>
    </source>
</evidence>
<dbReference type="OrthoDB" id="2126613at2759"/>
<accession>A0A7I8W2T2</accession>
<keyword evidence="3" id="KW-1185">Reference proteome</keyword>
<organism evidence="2 3">
    <name type="scientific">Dimorphilus gyrociliatus</name>
    <dbReference type="NCBI Taxonomy" id="2664684"/>
    <lineage>
        <taxon>Eukaryota</taxon>
        <taxon>Metazoa</taxon>
        <taxon>Spiralia</taxon>
        <taxon>Lophotrochozoa</taxon>
        <taxon>Annelida</taxon>
        <taxon>Polychaeta</taxon>
        <taxon>Polychaeta incertae sedis</taxon>
        <taxon>Dinophilidae</taxon>
        <taxon>Dimorphilus</taxon>
    </lineage>
</organism>
<feature type="region of interest" description="Disordered" evidence="1">
    <location>
        <begin position="579"/>
        <end position="602"/>
    </location>
</feature>
<evidence type="ECO:0000313" key="2">
    <source>
        <dbReference type="EMBL" id="CAD5121077.1"/>
    </source>
</evidence>
<comment type="caution">
    <text evidence="2">The sequence shown here is derived from an EMBL/GenBank/DDBJ whole genome shotgun (WGS) entry which is preliminary data.</text>
</comment>
<evidence type="ECO:0000313" key="3">
    <source>
        <dbReference type="Proteomes" id="UP000549394"/>
    </source>
</evidence>
<dbReference type="Proteomes" id="UP000549394">
    <property type="component" value="Unassembled WGS sequence"/>
</dbReference>
<dbReference type="EMBL" id="CAJFCJ010000013">
    <property type="protein sequence ID" value="CAD5121077.1"/>
    <property type="molecule type" value="Genomic_DNA"/>
</dbReference>